<dbReference type="InterPro" id="IPR029464">
    <property type="entry name" value="HSDR_N"/>
</dbReference>
<proteinExistence type="predicted"/>
<dbReference type="Pfam" id="PF13588">
    <property type="entry name" value="HSDR_N_2"/>
    <property type="match status" value="1"/>
</dbReference>
<accession>A0A1I7NFQ9</accession>
<dbReference type="OrthoDB" id="9790377at2"/>
<dbReference type="STRING" id="1393122.SAMN05660895_1722"/>
<name>A0A1I7NFQ9_9BACT</name>
<dbReference type="AlphaFoldDB" id="A0A1I7NFQ9"/>
<evidence type="ECO:0000313" key="2">
    <source>
        <dbReference type="EMBL" id="SFV33480.1"/>
    </source>
</evidence>
<protein>
    <submittedName>
        <fullName evidence="2">Type I restriction enzyme R protein N terminus (HSDR_N)</fullName>
    </submittedName>
</protein>
<dbReference type="Gene3D" id="3.90.1570.30">
    <property type="match status" value="1"/>
</dbReference>
<evidence type="ECO:0000259" key="1">
    <source>
        <dbReference type="Pfam" id="PF13588"/>
    </source>
</evidence>
<evidence type="ECO:0000313" key="3">
    <source>
        <dbReference type="Proteomes" id="UP000199537"/>
    </source>
</evidence>
<sequence>MFSLQFPEFHFRIMNRGQQRYIFDRIRKRYVALTPEEWVRQHVLHYLIDVAGYPSGLMAVEKRIPGHSQSRRADIVVYDPDLQPWMVVECKAPDVPLQEDTLMQIAGYNFPLQARYLFITNGHTCWLCDGHAHPPALLNQLPPWPGSQAST</sequence>
<gene>
    <name evidence="2" type="ORF">SAMN05660895_1722</name>
</gene>
<dbReference type="Proteomes" id="UP000199537">
    <property type="component" value="Unassembled WGS sequence"/>
</dbReference>
<organism evidence="2 3">
    <name type="scientific">Thermoflavifilum thermophilum</name>
    <dbReference type="NCBI Taxonomy" id="1393122"/>
    <lineage>
        <taxon>Bacteria</taxon>
        <taxon>Pseudomonadati</taxon>
        <taxon>Bacteroidota</taxon>
        <taxon>Chitinophagia</taxon>
        <taxon>Chitinophagales</taxon>
        <taxon>Chitinophagaceae</taxon>
        <taxon>Thermoflavifilum</taxon>
    </lineage>
</organism>
<reference evidence="3" key="1">
    <citation type="submission" date="2016-10" db="EMBL/GenBank/DDBJ databases">
        <authorList>
            <person name="Varghese N."/>
            <person name="Submissions S."/>
        </authorList>
    </citation>
    <scope>NUCLEOTIDE SEQUENCE [LARGE SCALE GENOMIC DNA]</scope>
    <source>
        <strain evidence="3">DSM 14807</strain>
    </source>
</reference>
<dbReference type="EMBL" id="FPCJ01000001">
    <property type="protein sequence ID" value="SFV33480.1"/>
    <property type="molecule type" value="Genomic_DNA"/>
</dbReference>
<feature type="domain" description="Type I restriction enzyme R protein N-terminal" evidence="1">
    <location>
        <begin position="35"/>
        <end position="129"/>
    </location>
</feature>
<keyword evidence="3" id="KW-1185">Reference proteome</keyword>